<dbReference type="VEuPathDB" id="FungiDB:RO3G_00744"/>
<dbReference type="GeneID" id="93607716"/>
<sequence>MMYYNTKAIMMANLVEKNLIIRTKTCDGLEISNLCIGSIHQASQTFEQAAESLARLILFHTVFINRTYKDFIAGMSDSVGQISFFQQLLYTDEDLSIELSFSEYEIRQTQ</sequence>
<evidence type="ECO:0000313" key="2">
    <source>
        <dbReference type="Proteomes" id="UP000009138"/>
    </source>
</evidence>
<dbReference type="EMBL" id="CH476732">
    <property type="protein sequence ID" value="EIE76040.1"/>
    <property type="molecule type" value="Genomic_DNA"/>
</dbReference>
<dbReference type="InParanoid" id="I1BIL0"/>
<evidence type="ECO:0000313" key="1">
    <source>
        <dbReference type="EMBL" id="EIE76040.1"/>
    </source>
</evidence>
<accession>I1BIL0</accession>
<dbReference type="AlphaFoldDB" id="I1BIL0"/>
<organism evidence="1 2">
    <name type="scientific">Rhizopus delemar (strain RA 99-880 / ATCC MYA-4621 / FGSC 9543 / NRRL 43880)</name>
    <name type="common">Mucormycosis agent</name>
    <name type="synonym">Rhizopus arrhizus var. delemar</name>
    <dbReference type="NCBI Taxonomy" id="246409"/>
    <lineage>
        <taxon>Eukaryota</taxon>
        <taxon>Fungi</taxon>
        <taxon>Fungi incertae sedis</taxon>
        <taxon>Mucoromycota</taxon>
        <taxon>Mucoromycotina</taxon>
        <taxon>Mucoromycetes</taxon>
        <taxon>Mucorales</taxon>
        <taxon>Mucorineae</taxon>
        <taxon>Rhizopodaceae</taxon>
        <taxon>Rhizopus</taxon>
    </lineage>
</organism>
<proteinExistence type="predicted"/>
<dbReference type="Proteomes" id="UP000009138">
    <property type="component" value="Unassembled WGS sequence"/>
</dbReference>
<gene>
    <name evidence="1" type="ORF">RO3G_00744</name>
</gene>
<name>I1BIL0_RHIO9</name>
<keyword evidence="2" id="KW-1185">Reference proteome</keyword>
<protein>
    <submittedName>
        <fullName evidence="1">Uncharacterized protein</fullName>
    </submittedName>
</protein>
<dbReference type="RefSeq" id="XP_067511436.1">
    <property type="nucleotide sequence ID" value="XM_067655335.1"/>
</dbReference>
<reference evidence="1 2" key="1">
    <citation type="journal article" date="2009" name="PLoS Genet.">
        <title>Genomic analysis of the basal lineage fungus Rhizopus oryzae reveals a whole-genome duplication.</title>
        <authorList>
            <person name="Ma L.-J."/>
            <person name="Ibrahim A.S."/>
            <person name="Skory C."/>
            <person name="Grabherr M.G."/>
            <person name="Burger G."/>
            <person name="Butler M."/>
            <person name="Elias M."/>
            <person name="Idnurm A."/>
            <person name="Lang B.F."/>
            <person name="Sone T."/>
            <person name="Abe A."/>
            <person name="Calvo S.E."/>
            <person name="Corrochano L.M."/>
            <person name="Engels R."/>
            <person name="Fu J."/>
            <person name="Hansberg W."/>
            <person name="Kim J.-M."/>
            <person name="Kodira C.D."/>
            <person name="Koehrsen M.J."/>
            <person name="Liu B."/>
            <person name="Miranda-Saavedra D."/>
            <person name="O'Leary S."/>
            <person name="Ortiz-Castellanos L."/>
            <person name="Poulter R."/>
            <person name="Rodriguez-Romero J."/>
            <person name="Ruiz-Herrera J."/>
            <person name="Shen Y.-Q."/>
            <person name="Zeng Q."/>
            <person name="Galagan J."/>
            <person name="Birren B.W."/>
            <person name="Cuomo C.A."/>
            <person name="Wickes B.L."/>
        </authorList>
    </citation>
    <scope>NUCLEOTIDE SEQUENCE [LARGE SCALE GENOMIC DNA]</scope>
    <source>
        <strain evidence="2">RA 99-880 / ATCC MYA-4621 / FGSC 9543 / NRRL 43880</strain>
    </source>
</reference>